<dbReference type="EMBL" id="FMSP01000007">
    <property type="protein sequence ID" value="SCV71635.1"/>
    <property type="molecule type" value="Genomic_DNA"/>
</dbReference>
<dbReference type="Proteomes" id="UP000198372">
    <property type="component" value="Unassembled WGS sequence"/>
</dbReference>
<reference evidence="2" key="1">
    <citation type="submission" date="2016-09" db="EMBL/GenBank/DDBJ databases">
        <authorList>
            <person name="Jeantristanb JTB J.-T."/>
            <person name="Ricardo R."/>
        </authorList>
    </citation>
    <scope>NUCLEOTIDE SEQUENCE [LARGE SCALE GENOMIC DNA]</scope>
</reference>
<accession>A0A238FEL6</accession>
<sequence length="96" mass="10623">MSHSMPPTKSIASDATKMTLNTLQPLVRLLAISHREIETVVADALGRCLRFLTDAEWQELGMSNNKWRILFMSLMYLLRDDGGAATGDRGSVVGIM</sequence>
<name>A0A238FEL6_9BASI</name>
<dbReference type="STRING" id="269621.A0A238FEL6"/>
<gene>
    <name evidence="1" type="ORF">BQ2448_3223</name>
</gene>
<organism evidence="1 2">
    <name type="scientific">Microbotryum intermedium</name>
    <dbReference type="NCBI Taxonomy" id="269621"/>
    <lineage>
        <taxon>Eukaryota</taxon>
        <taxon>Fungi</taxon>
        <taxon>Dikarya</taxon>
        <taxon>Basidiomycota</taxon>
        <taxon>Pucciniomycotina</taxon>
        <taxon>Microbotryomycetes</taxon>
        <taxon>Microbotryales</taxon>
        <taxon>Microbotryaceae</taxon>
        <taxon>Microbotryum</taxon>
    </lineage>
</organism>
<proteinExistence type="predicted"/>
<evidence type="ECO:0000313" key="1">
    <source>
        <dbReference type="EMBL" id="SCV71635.1"/>
    </source>
</evidence>
<dbReference type="AlphaFoldDB" id="A0A238FEL6"/>
<dbReference type="OrthoDB" id="10479550at2759"/>
<protein>
    <submittedName>
        <fullName evidence="1">BQ2448_3223 protein</fullName>
    </submittedName>
</protein>
<evidence type="ECO:0000313" key="2">
    <source>
        <dbReference type="Proteomes" id="UP000198372"/>
    </source>
</evidence>
<keyword evidence="2" id="KW-1185">Reference proteome</keyword>